<evidence type="ECO:0000256" key="1">
    <source>
        <dbReference type="SAM" id="MobiDB-lite"/>
    </source>
</evidence>
<feature type="compositionally biased region" description="Polar residues" evidence="1">
    <location>
        <begin position="113"/>
        <end position="127"/>
    </location>
</feature>
<reference evidence="2 3" key="1">
    <citation type="submission" date="2015-06" db="EMBL/GenBank/DDBJ databases">
        <title>Expansion of signal transduction pathways in fungi by whole-genome duplication.</title>
        <authorList>
            <consortium name="DOE Joint Genome Institute"/>
            <person name="Corrochano L.M."/>
            <person name="Kuo A."/>
            <person name="Marcet-Houben M."/>
            <person name="Polaino S."/>
            <person name="Salamov A."/>
            <person name="Villalobos J.M."/>
            <person name="Alvarez M.I."/>
            <person name="Avalos J."/>
            <person name="Benito E.P."/>
            <person name="Benoit I."/>
            <person name="Burger G."/>
            <person name="Camino L.P."/>
            <person name="Canovas D."/>
            <person name="Cerda-Olmedo E."/>
            <person name="Cheng J.-F."/>
            <person name="Dominguez A."/>
            <person name="Elias M."/>
            <person name="Eslava A.P."/>
            <person name="Glaser F."/>
            <person name="Grimwood J."/>
            <person name="Gutierrez G."/>
            <person name="Heitman J."/>
            <person name="Henrissat B."/>
            <person name="Iturriaga E.A."/>
            <person name="Lang B.F."/>
            <person name="Lavin J.L."/>
            <person name="Lee S."/>
            <person name="Li W."/>
            <person name="Lindquist E."/>
            <person name="Lopez-Garcia S."/>
            <person name="Luque E.M."/>
            <person name="Marcos A.T."/>
            <person name="Martin J."/>
            <person name="Mccluskey K."/>
            <person name="Medina H.R."/>
            <person name="Miralles-Duran A."/>
            <person name="Miyazaki A."/>
            <person name="Munoz-Torres E."/>
            <person name="Oguiza J.A."/>
            <person name="Ohm R."/>
            <person name="Olmedo M."/>
            <person name="Orejas M."/>
            <person name="Ortiz-Castellanos L."/>
            <person name="Pisabarro A.G."/>
            <person name="Rodriguez-Romero J."/>
            <person name="Ruiz-Herrera J."/>
            <person name="Ruiz-Vazquez R."/>
            <person name="Sanz C."/>
            <person name="Schackwitz W."/>
            <person name="Schmutz J."/>
            <person name="Shahriari M."/>
            <person name="Shelest E."/>
            <person name="Silva-Franco F."/>
            <person name="Soanes D."/>
            <person name="Syed K."/>
            <person name="Tagua V.G."/>
            <person name="Talbot N.J."/>
            <person name="Thon M."/>
            <person name="De Vries R.P."/>
            <person name="Wiebenga A."/>
            <person name="Yadav J.S."/>
            <person name="Braun E.L."/>
            <person name="Baker S."/>
            <person name="Garre V."/>
            <person name="Horwitz B."/>
            <person name="Torres-Martinez S."/>
            <person name="Idnurm A."/>
            <person name="Herrera-Estrella A."/>
            <person name="Gabaldon T."/>
            <person name="Grigoriev I.V."/>
        </authorList>
    </citation>
    <scope>NUCLEOTIDE SEQUENCE [LARGE SCALE GENOMIC DNA]</scope>
    <source>
        <strain evidence="2 3">CBS 277.49</strain>
    </source>
</reference>
<feature type="compositionally biased region" description="Low complexity" evidence="1">
    <location>
        <begin position="220"/>
        <end position="235"/>
    </location>
</feature>
<sequence length="459" mass="50645">MSEFETDQDSFDNVFDSQDLEMTAAFEEQYVSSQAAPFFAALDDGPLPRTDFPSAPSPVQAPPPSPSAPPALHQHHHDYNPQLPQRRHSPTPSQRESEMHELECLNLKRKVQSKSAQQPSTSTQNSKRVFPQAPPRPKSKIRKTAKTRSQSLRSTSSSEIANAMESIHLSSQHPSPAIRQLSSMQSPTLSTQHYTPSVKPEPLSVSDPRAIPPPVPPNTASRSALPPRLLPPSSSTANHLDATKQIFDVFKETYKRKTAKLNMVLVPKSIPNFARQFCSKLKPPDGACSSNTKEILSLLVSDIEETIIRSENPSFTIPSLLALFNQCLPICIDEKLHDIIATIVTVMQRLVTFSATAADQLVKGVKLNLTNSSVYNLVLVLAMYSFKTPPTMYYVVKEFQDVVHANSNDIIILGQKCSTMSREIAEALEYKQTPPQARETVRCILSILSVVGAGHSKST</sequence>
<feature type="compositionally biased region" description="Basic residues" evidence="1">
    <location>
        <begin position="137"/>
        <end position="146"/>
    </location>
</feature>
<feature type="compositionally biased region" description="Polar residues" evidence="1">
    <location>
        <begin position="168"/>
        <end position="195"/>
    </location>
</feature>
<comment type="caution">
    <text evidence="2">The sequence shown here is derived from an EMBL/GenBank/DDBJ whole genome shotgun (WGS) entry which is preliminary data.</text>
</comment>
<name>A0A168NC29_MUCCL</name>
<feature type="compositionally biased region" description="Low complexity" evidence="1">
    <location>
        <begin position="147"/>
        <end position="158"/>
    </location>
</feature>
<dbReference type="AlphaFoldDB" id="A0A168NC29"/>
<evidence type="ECO:0000313" key="3">
    <source>
        <dbReference type="Proteomes" id="UP000077051"/>
    </source>
</evidence>
<protein>
    <submittedName>
        <fullName evidence="2">Uncharacterized protein</fullName>
    </submittedName>
</protein>
<evidence type="ECO:0000313" key="2">
    <source>
        <dbReference type="EMBL" id="OAD06078.1"/>
    </source>
</evidence>
<keyword evidence="3" id="KW-1185">Reference proteome</keyword>
<dbReference type="OrthoDB" id="2212248at2759"/>
<feature type="region of interest" description="Disordered" evidence="1">
    <location>
        <begin position="41"/>
        <end position="237"/>
    </location>
</feature>
<accession>A0A168NC29</accession>
<proteinExistence type="predicted"/>
<dbReference type="VEuPathDB" id="FungiDB:MUCCIDRAFT_159764"/>
<organism evidence="2 3">
    <name type="scientific">Mucor lusitanicus CBS 277.49</name>
    <dbReference type="NCBI Taxonomy" id="747725"/>
    <lineage>
        <taxon>Eukaryota</taxon>
        <taxon>Fungi</taxon>
        <taxon>Fungi incertae sedis</taxon>
        <taxon>Mucoromycota</taxon>
        <taxon>Mucoromycotina</taxon>
        <taxon>Mucoromycetes</taxon>
        <taxon>Mucorales</taxon>
        <taxon>Mucorineae</taxon>
        <taxon>Mucoraceae</taxon>
        <taxon>Mucor</taxon>
    </lineage>
</organism>
<feature type="compositionally biased region" description="Pro residues" evidence="1">
    <location>
        <begin position="55"/>
        <end position="69"/>
    </location>
</feature>
<gene>
    <name evidence="2" type="ORF">MUCCIDRAFT_159764</name>
</gene>
<dbReference type="EMBL" id="AMYB01000002">
    <property type="protein sequence ID" value="OAD06078.1"/>
    <property type="molecule type" value="Genomic_DNA"/>
</dbReference>
<dbReference type="Proteomes" id="UP000077051">
    <property type="component" value="Unassembled WGS sequence"/>
</dbReference>